<dbReference type="AlphaFoldDB" id="A0A1A7BF43"/>
<proteinExistence type="predicted"/>
<feature type="chain" id="PRO_5008355009" description="Lipoprotein" evidence="1">
    <location>
        <begin position="26"/>
        <end position="165"/>
    </location>
</feature>
<evidence type="ECO:0000313" key="3">
    <source>
        <dbReference type="Proteomes" id="UP000092484"/>
    </source>
</evidence>
<sequence>MIRLRRSAFPLQLVAALSAALASCAASHDKANCTANQSTFRYVGADNLVLKIDEVPTGSTFYLGSRDEELYLAKDLSEDGIVHSGWFAITKELIDGGQFNRANVACQGFQISTESTVVRCQASSPDVPQVYLFERGRGIVKFWWTGKRESLVTLDGSCGYGHGIE</sequence>
<organism evidence="2 3">
    <name type="scientific">Erythrobacter dokdonensis DSW-74</name>
    <dbReference type="NCBI Taxonomy" id="1300349"/>
    <lineage>
        <taxon>Bacteria</taxon>
        <taxon>Pseudomonadati</taxon>
        <taxon>Pseudomonadota</taxon>
        <taxon>Alphaproteobacteria</taxon>
        <taxon>Sphingomonadales</taxon>
        <taxon>Erythrobacteraceae</taxon>
        <taxon>Erythrobacter/Porphyrobacter group</taxon>
        <taxon>Erythrobacter</taxon>
    </lineage>
</organism>
<evidence type="ECO:0000256" key="1">
    <source>
        <dbReference type="SAM" id="SignalP"/>
    </source>
</evidence>
<protein>
    <recommendedName>
        <fullName evidence="4">Lipoprotein</fullName>
    </recommendedName>
</protein>
<feature type="signal peptide" evidence="1">
    <location>
        <begin position="1"/>
        <end position="25"/>
    </location>
</feature>
<evidence type="ECO:0008006" key="4">
    <source>
        <dbReference type="Google" id="ProtNLM"/>
    </source>
</evidence>
<keyword evidence="3" id="KW-1185">Reference proteome</keyword>
<evidence type="ECO:0000313" key="2">
    <source>
        <dbReference type="EMBL" id="OBV11109.1"/>
    </source>
</evidence>
<accession>A0A1A7BF43</accession>
<keyword evidence="1" id="KW-0732">Signal</keyword>
<dbReference type="RefSeq" id="WP_068863671.1">
    <property type="nucleotide sequence ID" value="NZ_LZYB01000003.1"/>
</dbReference>
<dbReference type="EMBL" id="LZYB01000003">
    <property type="protein sequence ID" value="OBV11109.1"/>
    <property type="molecule type" value="Genomic_DNA"/>
</dbReference>
<dbReference type="PROSITE" id="PS51257">
    <property type="entry name" value="PROKAR_LIPOPROTEIN"/>
    <property type="match status" value="1"/>
</dbReference>
<gene>
    <name evidence="2" type="ORF">I603_1517</name>
</gene>
<dbReference type="STRING" id="1300349.I603_1517"/>
<comment type="caution">
    <text evidence="2">The sequence shown here is derived from an EMBL/GenBank/DDBJ whole genome shotgun (WGS) entry which is preliminary data.</text>
</comment>
<dbReference type="Proteomes" id="UP000092484">
    <property type="component" value="Unassembled WGS sequence"/>
</dbReference>
<name>A0A1A7BF43_9SPHN</name>
<reference evidence="2 3" key="1">
    <citation type="submission" date="2016-06" db="EMBL/GenBank/DDBJ databases">
        <title>Genome sequence of Porphyrobacter dokdonensis DSW-74.</title>
        <authorList>
            <person name="Kim J.F."/>
            <person name="Song J.Y."/>
        </authorList>
    </citation>
    <scope>NUCLEOTIDE SEQUENCE [LARGE SCALE GENOMIC DNA]</scope>
    <source>
        <strain evidence="2 3">DSW-74</strain>
    </source>
</reference>